<evidence type="ECO:0000313" key="1">
    <source>
        <dbReference type="EMBL" id="KAL0932886.1"/>
    </source>
</evidence>
<dbReference type="EMBL" id="VUJX02000008">
    <property type="protein sequence ID" value="KAL0932886.1"/>
    <property type="molecule type" value="Genomic_DNA"/>
</dbReference>
<sequence>MKSPYFKRLEPLSQAYQVLDDAVSLPWTEVKTQEETMCGQLGQFSFVQKIKIHGDHHNLGNRNDHFALKILDTEKRPYAAKTSFERELDANQRTTHPRITPLLTAFEHRNRLYLIFPWASGGNLKQLWEGSTDRGFADHDWFSFDWMVDQCYGIADALSTFHEGNSEHSRRAFIHQDIKPENILCFATSKDGKSSYTLKLADFGFSGEVDRNFQIKKGRVPHTKTYRPPEQDLEGHYIDLKWDVWCLGCLYLEFITCAVLGWPHIKTFQEERSQETYDKVHQTRIQEDIFFEKRDVNWMFSWFGKQGGKTSARVKPTVTSHIKRLRSQEKSTATVKSFLDFIENNMLVVDTRKRASSDDVREFLGGLKLSGGYETVTQQMPVKPGLVPWLMSLLRRLWWSGGDQGGVYVPYM</sequence>
<keyword evidence="1" id="KW-0418">Kinase</keyword>
<proteinExistence type="predicted"/>
<keyword evidence="1" id="KW-0723">Serine/threonine-protein kinase</keyword>
<gene>
    <name evidence="1" type="ORF">CTRU02_211849</name>
</gene>
<organism evidence="1 2">
    <name type="scientific">Colletotrichum truncatum</name>
    <name type="common">Anthracnose fungus</name>
    <name type="synonym">Colletotrichum capsici</name>
    <dbReference type="NCBI Taxonomy" id="5467"/>
    <lineage>
        <taxon>Eukaryota</taxon>
        <taxon>Fungi</taxon>
        <taxon>Dikarya</taxon>
        <taxon>Ascomycota</taxon>
        <taxon>Pezizomycotina</taxon>
        <taxon>Sordariomycetes</taxon>
        <taxon>Hypocreomycetidae</taxon>
        <taxon>Glomerellales</taxon>
        <taxon>Glomerellaceae</taxon>
        <taxon>Colletotrichum</taxon>
        <taxon>Colletotrichum truncatum species complex</taxon>
    </lineage>
</organism>
<dbReference type="Proteomes" id="UP000805649">
    <property type="component" value="Unassembled WGS sequence"/>
</dbReference>
<keyword evidence="1" id="KW-0808">Transferase</keyword>
<protein>
    <submittedName>
        <fullName evidence="1">Serine/threonine protein kinase</fullName>
    </submittedName>
</protein>
<keyword evidence="2" id="KW-1185">Reference proteome</keyword>
<evidence type="ECO:0000313" key="2">
    <source>
        <dbReference type="Proteomes" id="UP000805649"/>
    </source>
</evidence>
<comment type="caution">
    <text evidence="1">The sequence shown here is derived from an EMBL/GenBank/DDBJ whole genome shotgun (WGS) entry which is preliminary data.</text>
</comment>
<name>A0ACC3YMD1_COLTU</name>
<accession>A0ACC3YMD1</accession>
<reference evidence="1 2" key="1">
    <citation type="journal article" date="2020" name="Phytopathology">
        <title>Genome Sequence Resources of Colletotrichum truncatum, C. plurivorum, C. musicola, and C. sojae: Four Species Pathogenic to Soybean (Glycine max).</title>
        <authorList>
            <person name="Rogerio F."/>
            <person name="Boufleur T.R."/>
            <person name="Ciampi-Guillardi M."/>
            <person name="Sukno S.A."/>
            <person name="Thon M.R."/>
            <person name="Massola Junior N.S."/>
            <person name="Baroncelli R."/>
        </authorList>
    </citation>
    <scope>NUCLEOTIDE SEQUENCE [LARGE SCALE GENOMIC DNA]</scope>
    <source>
        <strain evidence="1 2">CMES1059</strain>
    </source>
</reference>